<feature type="domain" description="Xylose isomerase-like TIM barrel" evidence="4">
    <location>
        <begin position="20"/>
        <end position="251"/>
    </location>
</feature>
<dbReference type="InterPro" id="IPR013022">
    <property type="entry name" value="Xyl_isomerase-like_TIM-brl"/>
</dbReference>
<dbReference type="PANTHER" id="PTHR43489">
    <property type="entry name" value="ISOMERASE"/>
    <property type="match status" value="1"/>
</dbReference>
<keyword evidence="6" id="KW-1185">Reference proteome</keyword>
<dbReference type="InterPro" id="IPR050417">
    <property type="entry name" value="Sugar_Epim/Isomerase"/>
</dbReference>
<feature type="active site" description="Proton donor/acceptor" evidence="3">
    <location>
        <position position="144"/>
    </location>
</feature>
<protein>
    <submittedName>
        <fullName evidence="5">Hydroxypyruvate isomerase</fullName>
    </submittedName>
</protein>
<evidence type="ECO:0000259" key="4">
    <source>
        <dbReference type="Pfam" id="PF01261"/>
    </source>
</evidence>
<dbReference type="Proteomes" id="UP000185669">
    <property type="component" value="Unassembled WGS sequence"/>
</dbReference>
<accession>A0A1N6QX89</accession>
<reference evidence="6" key="1">
    <citation type="submission" date="2017-01" db="EMBL/GenBank/DDBJ databases">
        <authorList>
            <person name="Varghese N."/>
            <person name="Submissions S."/>
        </authorList>
    </citation>
    <scope>NUCLEOTIDE SEQUENCE [LARGE SCALE GENOMIC DNA]</scope>
    <source>
        <strain evidence="6">ATCC 700103</strain>
    </source>
</reference>
<dbReference type="InterPro" id="IPR026040">
    <property type="entry name" value="HyI-like"/>
</dbReference>
<evidence type="ECO:0000256" key="3">
    <source>
        <dbReference type="PIRSR" id="PIRSR006241-50"/>
    </source>
</evidence>
<evidence type="ECO:0000256" key="1">
    <source>
        <dbReference type="ARBA" id="ARBA00023235"/>
    </source>
</evidence>
<keyword evidence="1 2" id="KW-0413">Isomerase</keyword>
<gene>
    <name evidence="5" type="ORF">SAMN05421834_10292</name>
</gene>
<dbReference type="EMBL" id="FTNC01000002">
    <property type="protein sequence ID" value="SIQ21177.1"/>
    <property type="molecule type" value="Genomic_DNA"/>
</dbReference>
<organism evidence="5 6">
    <name type="scientific">Halanaerobium kushneri</name>
    <dbReference type="NCBI Taxonomy" id="56779"/>
    <lineage>
        <taxon>Bacteria</taxon>
        <taxon>Bacillati</taxon>
        <taxon>Bacillota</taxon>
        <taxon>Clostridia</taxon>
        <taxon>Halanaerobiales</taxon>
        <taxon>Halanaerobiaceae</taxon>
        <taxon>Halanaerobium</taxon>
    </lineage>
</organism>
<name>A0A1N6QX89_9FIRM</name>
<dbReference type="AlphaFoldDB" id="A0A1N6QX89"/>
<dbReference type="PIRSF" id="PIRSF006241">
    <property type="entry name" value="HyI"/>
    <property type="match status" value="1"/>
</dbReference>
<evidence type="ECO:0000313" key="6">
    <source>
        <dbReference type="Proteomes" id="UP000185669"/>
    </source>
</evidence>
<evidence type="ECO:0000256" key="2">
    <source>
        <dbReference type="PIRNR" id="PIRNR006241"/>
    </source>
</evidence>
<sequence>MKKSICIETVFTEYPFEERFSLASEAGFDYIEFWSWEDKNLKKIKRLCKENDLEISSFSGDKDYSLVNPQENEDYINYIKLSIEKAKFLNCDNLVIHSNALGEGGVVLDSYDEISEHKKFINMYKVLSELAPLAEEAEVKLVLEALNTYKDHDGNCLAHTKDSAELARMVDSSYIKVLFDAYHMQIMEGNIIENLREYIDVIDYIHVADSPDRSEPGTGEINYKNIFKELETLDYSHFLGFELFPKKESKQVAVELINL</sequence>
<dbReference type="SUPFAM" id="SSF51658">
    <property type="entry name" value="Xylose isomerase-like"/>
    <property type="match status" value="1"/>
</dbReference>
<proteinExistence type="inferred from homology"/>
<dbReference type="RefSeq" id="WP_076543766.1">
    <property type="nucleotide sequence ID" value="NZ_FTNC01000002.1"/>
</dbReference>
<dbReference type="InterPro" id="IPR036237">
    <property type="entry name" value="Xyl_isomerase-like_sf"/>
</dbReference>
<dbReference type="Pfam" id="PF01261">
    <property type="entry name" value="AP_endonuc_2"/>
    <property type="match status" value="1"/>
</dbReference>
<evidence type="ECO:0000313" key="5">
    <source>
        <dbReference type="EMBL" id="SIQ21177.1"/>
    </source>
</evidence>
<keyword evidence="5" id="KW-0670">Pyruvate</keyword>
<dbReference type="STRING" id="56779.SAMN05421834_10292"/>
<dbReference type="GO" id="GO:0016853">
    <property type="term" value="F:isomerase activity"/>
    <property type="evidence" value="ECO:0007669"/>
    <property type="project" value="UniProtKB-KW"/>
</dbReference>
<feature type="active site" description="Proton donor/acceptor" evidence="3">
    <location>
        <position position="242"/>
    </location>
</feature>
<dbReference type="Gene3D" id="3.20.20.150">
    <property type="entry name" value="Divalent-metal-dependent TIM barrel enzymes"/>
    <property type="match status" value="1"/>
</dbReference>
<comment type="similarity">
    <text evidence="2">Belongs to the hyi family.</text>
</comment>